<dbReference type="PANTHER" id="PTHR10057:SF0">
    <property type="entry name" value="TRANSLOCATOR PROTEIN"/>
    <property type="match status" value="1"/>
</dbReference>
<dbReference type="PIRSF" id="PIRSF005859">
    <property type="entry name" value="PBR"/>
    <property type="match status" value="1"/>
</dbReference>
<comment type="similarity">
    <text evidence="2">Belongs to the TspO/BZRP family.</text>
</comment>
<reference evidence="8" key="1">
    <citation type="journal article" date="2019" name="Int. J. Syst. Evol. Microbiol.">
        <title>The Global Catalogue of Microorganisms (GCM) 10K type strain sequencing project: providing services to taxonomists for standard genome sequencing and annotation.</title>
        <authorList>
            <consortium name="The Broad Institute Genomics Platform"/>
            <consortium name="The Broad Institute Genome Sequencing Center for Infectious Disease"/>
            <person name="Wu L."/>
            <person name="Ma J."/>
        </authorList>
    </citation>
    <scope>NUCLEOTIDE SEQUENCE [LARGE SCALE GENOMIC DNA]</scope>
    <source>
        <strain evidence="8">CGMCC 4.7645</strain>
    </source>
</reference>
<feature type="transmembrane region" description="Helical" evidence="6">
    <location>
        <begin position="7"/>
        <end position="28"/>
    </location>
</feature>
<feature type="transmembrane region" description="Helical" evidence="6">
    <location>
        <begin position="75"/>
        <end position="96"/>
    </location>
</feature>
<dbReference type="InterPro" id="IPR038330">
    <property type="entry name" value="TspO/MBR-related_sf"/>
</dbReference>
<proteinExistence type="inferred from homology"/>
<dbReference type="Pfam" id="PF03073">
    <property type="entry name" value="TspO_MBR"/>
    <property type="match status" value="1"/>
</dbReference>
<keyword evidence="3 6" id="KW-0812">Transmembrane</keyword>
<sequence length="156" mass="16155">MTKRSAGGVVFGGGSALGAAVIGSLASARAPKVYRNLRKPRWAPPEGVFGPVWTTLYAAIGVAGWRLWNRRAGRGVLGLHVAQLALNALWPVTFFAARNRPAALAVVAALDGAVAAEIVLAARRDPLAAGLLGPYLAWSLFATALTASVGDPSETR</sequence>
<evidence type="ECO:0000313" key="7">
    <source>
        <dbReference type="EMBL" id="MFD2420623.1"/>
    </source>
</evidence>
<evidence type="ECO:0000256" key="6">
    <source>
        <dbReference type="SAM" id="Phobius"/>
    </source>
</evidence>
<evidence type="ECO:0000313" key="8">
    <source>
        <dbReference type="Proteomes" id="UP001597417"/>
    </source>
</evidence>
<evidence type="ECO:0000256" key="1">
    <source>
        <dbReference type="ARBA" id="ARBA00004141"/>
    </source>
</evidence>
<dbReference type="CDD" id="cd15904">
    <property type="entry name" value="TSPO_MBR"/>
    <property type="match status" value="1"/>
</dbReference>
<feature type="transmembrane region" description="Helical" evidence="6">
    <location>
        <begin position="48"/>
        <end position="68"/>
    </location>
</feature>
<dbReference type="Proteomes" id="UP001597417">
    <property type="component" value="Unassembled WGS sequence"/>
</dbReference>
<keyword evidence="8" id="KW-1185">Reference proteome</keyword>
<evidence type="ECO:0000256" key="2">
    <source>
        <dbReference type="ARBA" id="ARBA00007524"/>
    </source>
</evidence>
<name>A0ABW5FZX6_9PSEU</name>
<dbReference type="RefSeq" id="WP_378268776.1">
    <property type="nucleotide sequence ID" value="NZ_JBHUKR010000020.1"/>
</dbReference>
<gene>
    <name evidence="7" type="ORF">ACFSXZ_30275</name>
</gene>
<feature type="transmembrane region" description="Helical" evidence="6">
    <location>
        <begin position="127"/>
        <end position="150"/>
    </location>
</feature>
<dbReference type="InterPro" id="IPR004307">
    <property type="entry name" value="TspO_MBR"/>
</dbReference>
<evidence type="ECO:0000256" key="4">
    <source>
        <dbReference type="ARBA" id="ARBA00022989"/>
    </source>
</evidence>
<accession>A0ABW5FZX6</accession>
<keyword evidence="4 6" id="KW-1133">Transmembrane helix</keyword>
<dbReference type="PANTHER" id="PTHR10057">
    <property type="entry name" value="PERIPHERAL-TYPE BENZODIAZEPINE RECEPTOR"/>
    <property type="match status" value="1"/>
</dbReference>
<dbReference type="Gene3D" id="1.20.1260.100">
    <property type="entry name" value="TspO/MBR protein"/>
    <property type="match status" value="1"/>
</dbReference>
<keyword evidence="5 6" id="KW-0472">Membrane</keyword>
<dbReference type="EMBL" id="JBHUKR010000020">
    <property type="protein sequence ID" value="MFD2420623.1"/>
    <property type="molecule type" value="Genomic_DNA"/>
</dbReference>
<protein>
    <submittedName>
        <fullName evidence="7">TspO/MBR family protein</fullName>
    </submittedName>
</protein>
<comment type="subcellular location">
    <subcellularLocation>
        <location evidence="1">Membrane</location>
        <topology evidence="1">Multi-pass membrane protein</topology>
    </subcellularLocation>
</comment>
<organism evidence="7 8">
    <name type="scientific">Amycolatopsis pigmentata</name>
    <dbReference type="NCBI Taxonomy" id="450801"/>
    <lineage>
        <taxon>Bacteria</taxon>
        <taxon>Bacillati</taxon>
        <taxon>Actinomycetota</taxon>
        <taxon>Actinomycetes</taxon>
        <taxon>Pseudonocardiales</taxon>
        <taxon>Pseudonocardiaceae</taxon>
        <taxon>Amycolatopsis</taxon>
    </lineage>
</organism>
<comment type="caution">
    <text evidence="7">The sequence shown here is derived from an EMBL/GenBank/DDBJ whole genome shotgun (WGS) entry which is preliminary data.</text>
</comment>
<feature type="transmembrane region" description="Helical" evidence="6">
    <location>
        <begin position="102"/>
        <end position="120"/>
    </location>
</feature>
<evidence type="ECO:0000256" key="5">
    <source>
        <dbReference type="ARBA" id="ARBA00023136"/>
    </source>
</evidence>
<evidence type="ECO:0000256" key="3">
    <source>
        <dbReference type="ARBA" id="ARBA00022692"/>
    </source>
</evidence>